<accession>A0A4Z1F802</accession>
<evidence type="ECO:0000313" key="2">
    <source>
        <dbReference type="EMBL" id="TGO19658.1"/>
    </source>
</evidence>
<evidence type="ECO:0000256" key="1">
    <source>
        <dbReference type="SAM" id="MobiDB-lite"/>
    </source>
</evidence>
<name>A0A4Z1F802_9HELO</name>
<dbReference type="Proteomes" id="UP000297777">
    <property type="component" value="Unassembled WGS sequence"/>
</dbReference>
<proteinExistence type="predicted"/>
<sequence length="62" mass="6983">MWRRERFNVAVVVVVVGDEVQRETVVERKVGRGLKKDPLKRAERGGRVGRMSGSYGSSGEEH</sequence>
<feature type="region of interest" description="Disordered" evidence="1">
    <location>
        <begin position="32"/>
        <end position="62"/>
    </location>
</feature>
<dbReference type="AlphaFoldDB" id="A0A4Z1F802"/>
<dbReference type="EMBL" id="PQXH01000003">
    <property type="protein sequence ID" value="TGO19658.1"/>
    <property type="molecule type" value="Genomic_DNA"/>
</dbReference>
<comment type="caution">
    <text evidence="2">The sequence shown here is derived from an EMBL/GenBank/DDBJ whole genome shotgun (WGS) entry which is preliminary data.</text>
</comment>
<gene>
    <name evidence="2" type="ORF">BTUL_0003g01130</name>
</gene>
<protein>
    <submittedName>
        <fullName evidence="2">Uncharacterized protein</fullName>
    </submittedName>
</protein>
<evidence type="ECO:0000313" key="3">
    <source>
        <dbReference type="Proteomes" id="UP000297777"/>
    </source>
</evidence>
<feature type="compositionally biased region" description="Basic and acidic residues" evidence="1">
    <location>
        <begin position="32"/>
        <end position="46"/>
    </location>
</feature>
<reference evidence="2 3" key="1">
    <citation type="submission" date="2017-12" db="EMBL/GenBank/DDBJ databases">
        <title>Comparative genomics of Botrytis spp.</title>
        <authorList>
            <person name="Valero-Jimenez C.A."/>
            <person name="Tapia P."/>
            <person name="Veloso J."/>
            <person name="Silva-Moreno E."/>
            <person name="Staats M."/>
            <person name="Valdes J.H."/>
            <person name="Van Kan J.A.L."/>
        </authorList>
    </citation>
    <scope>NUCLEOTIDE SEQUENCE [LARGE SCALE GENOMIC DNA]</scope>
    <source>
        <strain evidence="2 3">Bt9001</strain>
    </source>
</reference>
<keyword evidence="3" id="KW-1185">Reference proteome</keyword>
<organism evidence="2 3">
    <name type="scientific">Botrytis tulipae</name>
    <dbReference type="NCBI Taxonomy" id="87230"/>
    <lineage>
        <taxon>Eukaryota</taxon>
        <taxon>Fungi</taxon>
        <taxon>Dikarya</taxon>
        <taxon>Ascomycota</taxon>
        <taxon>Pezizomycotina</taxon>
        <taxon>Leotiomycetes</taxon>
        <taxon>Helotiales</taxon>
        <taxon>Sclerotiniaceae</taxon>
        <taxon>Botrytis</taxon>
    </lineage>
</organism>